<protein>
    <recommendedName>
        <fullName evidence="1">GNAT-like N-terminal domain-containing protein</fullName>
    </recommendedName>
</protein>
<dbReference type="EMBL" id="BARS01023381">
    <property type="protein sequence ID" value="GAG10875.1"/>
    <property type="molecule type" value="Genomic_DNA"/>
</dbReference>
<evidence type="ECO:0000259" key="1">
    <source>
        <dbReference type="Pfam" id="PF22555"/>
    </source>
</evidence>
<reference evidence="2" key="1">
    <citation type="journal article" date="2014" name="Front. Microbiol.">
        <title>High frequency of phylogenetically diverse reductive dehalogenase-homologous genes in deep subseafloor sedimentary metagenomes.</title>
        <authorList>
            <person name="Kawai M."/>
            <person name="Futagami T."/>
            <person name="Toyoda A."/>
            <person name="Takaki Y."/>
            <person name="Nishi S."/>
            <person name="Hori S."/>
            <person name="Arai W."/>
            <person name="Tsubouchi T."/>
            <person name="Morono Y."/>
            <person name="Uchiyama I."/>
            <person name="Ito T."/>
            <person name="Fujiyama A."/>
            <person name="Inagaki F."/>
            <person name="Takami H."/>
        </authorList>
    </citation>
    <scope>NUCLEOTIDE SEQUENCE</scope>
    <source>
        <strain evidence="2">Expedition CK06-06</strain>
    </source>
</reference>
<proteinExistence type="predicted"/>
<dbReference type="InterPro" id="IPR054341">
    <property type="entry name" value="GNAT-like_N"/>
</dbReference>
<feature type="non-terminal residue" evidence="2">
    <location>
        <position position="267"/>
    </location>
</feature>
<comment type="caution">
    <text evidence="2">The sequence shown here is derived from an EMBL/GenBank/DDBJ whole genome shotgun (WGS) entry which is preliminary data.</text>
</comment>
<sequence>MQVQLLPTGPMLHDTLFDGVTVSPAREFVAMVAKTVGAKRVVLPCVGRFAAASAIIQAGTPANNLWCSDISLFTSILGYLLDPDRKVADLDILLEGLTAELVGTPANECERAAGYLLALRCHSQPATNAYMLSLVKEIRYNAPLYRKHIAQQLEALVRVAAGIHYAVADVRAEIMALRHNPEQAFCYVNPPGYGGGYTRMYDAAHESMGWSVDGITEFRPKEVPLLFEAVTESPFCTLLYRRDPKAIPPGWVAVYAAHMGKRMRIDY</sequence>
<name>X0UYI4_9ZZZZ</name>
<organism evidence="2">
    <name type="scientific">marine sediment metagenome</name>
    <dbReference type="NCBI Taxonomy" id="412755"/>
    <lineage>
        <taxon>unclassified sequences</taxon>
        <taxon>metagenomes</taxon>
        <taxon>ecological metagenomes</taxon>
    </lineage>
</organism>
<gene>
    <name evidence="2" type="ORF">S01H1_37227</name>
</gene>
<feature type="domain" description="GNAT-like N-terminal" evidence="1">
    <location>
        <begin position="17"/>
        <end position="260"/>
    </location>
</feature>
<accession>X0UYI4</accession>
<evidence type="ECO:0000313" key="2">
    <source>
        <dbReference type="EMBL" id="GAG10875.1"/>
    </source>
</evidence>
<dbReference type="AlphaFoldDB" id="X0UYI4"/>
<dbReference type="Pfam" id="PF22555">
    <property type="entry name" value="DAM-like-phage1"/>
    <property type="match status" value="1"/>
</dbReference>